<dbReference type="Gene3D" id="3.30.420.10">
    <property type="entry name" value="Ribonuclease H-like superfamily/Ribonuclease H"/>
    <property type="match status" value="1"/>
</dbReference>
<name>A0AAD7CNH1_MYCRO</name>
<organism evidence="2 3">
    <name type="scientific">Mycena rosella</name>
    <name type="common">Pink bonnet</name>
    <name type="synonym">Agaricus rosellus</name>
    <dbReference type="NCBI Taxonomy" id="1033263"/>
    <lineage>
        <taxon>Eukaryota</taxon>
        <taxon>Fungi</taxon>
        <taxon>Dikarya</taxon>
        <taxon>Basidiomycota</taxon>
        <taxon>Agaricomycotina</taxon>
        <taxon>Agaricomycetes</taxon>
        <taxon>Agaricomycetidae</taxon>
        <taxon>Agaricales</taxon>
        <taxon>Marasmiineae</taxon>
        <taxon>Mycenaceae</taxon>
        <taxon>Mycena</taxon>
    </lineage>
</organism>
<dbReference type="InterPro" id="IPR002156">
    <property type="entry name" value="RNaseH_domain"/>
</dbReference>
<feature type="domain" description="RNase H type-1" evidence="1">
    <location>
        <begin position="61"/>
        <end position="196"/>
    </location>
</feature>
<dbReference type="Pfam" id="PF00075">
    <property type="entry name" value="RNase_H"/>
    <property type="match status" value="1"/>
</dbReference>
<proteinExistence type="predicted"/>
<dbReference type="Proteomes" id="UP001221757">
    <property type="component" value="Unassembled WGS sequence"/>
</dbReference>
<keyword evidence="3" id="KW-1185">Reference proteome</keyword>
<protein>
    <recommendedName>
        <fullName evidence="1">RNase H type-1 domain-containing protein</fullName>
    </recommendedName>
</protein>
<accession>A0AAD7CNH1</accession>
<dbReference type="EMBL" id="JARKIE010000320">
    <property type="protein sequence ID" value="KAJ7654717.1"/>
    <property type="molecule type" value="Genomic_DNA"/>
</dbReference>
<evidence type="ECO:0000313" key="3">
    <source>
        <dbReference type="Proteomes" id="UP001221757"/>
    </source>
</evidence>
<dbReference type="PROSITE" id="PS50879">
    <property type="entry name" value="RNASE_H_1"/>
    <property type="match status" value="1"/>
</dbReference>
<dbReference type="GO" id="GO:0003676">
    <property type="term" value="F:nucleic acid binding"/>
    <property type="evidence" value="ECO:0007669"/>
    <property type="project" value="InterPro"/>
</dbReference>
<comment type="caution">
    <text evidence="2">The sequence shown here is derived from an EMBL/GenBank/DDBJ whole genome shotgun (WGS) entry which is preliminary data.</text>
</comment>
<reference evidence="2" key="1">
    <citation type="submission" date="2023-03" db="EMBL/GenBank/DDBJ databases">
        <title>Massive genome expansion in bonnet fungi (Mycena s.s.) driven by repeated elements and novel gene families across ecological guilds.</title>
        <authorList>
            <consortium name="Lawrence Berkeley National Laboratory"/>
            <person name="Harder C.B."/>
            <person name="Miyauchi S."/>
            <person name="Viragh M."/>
            <person name="Kuo A."/>
            <person name="Thoen E."/>
            <person name="Andreopoulos B."/>
            <person name="Lu D."/>
            <person name="Skrede I."/>
            <person name="Drula E."/>
            <person name="Henrissat B."/>
            <person name="Morin E."/>
            <person name="Kohler A."/>
            <person name="Barry K."/>
            <person name="LaButti K."/>
            <person name="Morin E."/>
            <person name="Salamov A."/>
            <person name="Lipzen A."/>
            <person name="Mereny Z."/>
            <person name="Hegedus B."/>
            <person name="Baldrian P."/>
            <person name="Stursova M."/>
            <person name="Weitz H."/>
            <person name="Taylor A."/>
            <person name="Grigoriev I.V."/>
            <person name="Nagy L.G."/>
            <person name="Martin F."/>
            <person name="Kauserud H."/>
        </authorList>
    </citation>
    <scope>NUCLEOTIDE SEQUENCE</scope>
    <source>
        <strain evidence="2">CBHHK067</strain>
    </source>
</reference>
<dbReference type="InterPro" id="IPR012337">
    <property type="entry name" value="RNaseH-like_sf"/>
</dbReference>
<evidence type="ECO:0000259" key="1">
    <source>
        <dbReference type="PROSITE" id="PS50879"/>
    </source>
</evidence>
<gene>
    <name evidence="2" type="ORF">B0H17DRAFT_1099693</name>
</gene>
<sequence>MNILVHLKLKSTRTFPSSRVRAYTTRSNILSYAPPRVLRPHIYHQISASRLEAADNAARIAKEEFTVYADGSRYHGGVGAAARTETPLGMLVIKEHLGLSEEHLPVEGELLSITLGLRIINTMPFLTRATIFVDCQQAIREAVSGRSVHRELIARFDAELRGTRRSLRSLRIAWVPGHEGVAMNEAVDKDAKAAAEGESSTRIIISPAYYGQVQIGGRLL</sequence>
<dbReference type="AlphaFoldDB" id="A0AAD7CNH1"/>
<dbReference type="InterPro" id="IPR036397">
    <property type="entry name" value="RNaseH_sf"/>
</dbReference>
<dbReference type="SUPFAM" id="SSF53098">
    <property type="entry name" value="Ribonuclease H-like"/>
    <property type="match status" value="1"/>
</dbReference>
<evidence type="ECO:0000313" key="2">
    <source>
        <dbReference type="EMBL" id="KAJ7654717.1"/>
    </source>
</evidence>
<dbReference type="GO" id="GO:0004523">
    <property type="term" value="F:RNA-DNA hybrid ribonuclease activity"/>
    <property type="evidence" value="ECO:0007669"/>
    <property type="project" value="InterPro"/>
</dbReference>